<evidence type="ECO:0000313" key="2">
    <source>
        <dbReference type="Proteomes" id="UP000190065"/>
    </source>
</evidence>
<dbReference type="EMBL" id="FUXK01000029">
    <property type="protein sequence ID" value="SKA12434.1"/>
    <property type="molecule type" value="Genomic_DNA"/>
</dbReference>
<name>A0A1T4R8T7_9BACT</name>
<dbReference type="STRING" id="28136.SAMN02745202_02146"/>
<reference evidence="1 2" key="1">
    <citation type="submission" date="2017-02" db="EMBL/GenBank/DDBJ databases">
        <authorList>
            <person name="Peterson S.W."/>
        </authorList>
    </citation>
    <scope>NUCLEOTIDE SEQUENCE [LARGE SCALE GENOMIC DNA]</scope>
    <source>
        <strain evidence="1 2">ATCC 43324</strain>
    </source>
</reference>
<gene>
    <name evidence="1" type="ORF">SAMN02745202_02146</name>
</gene>
<proteinExistence type="predicted"/>
<dbReference type="AlphaFoldDB" id="A0A1T4R8T7"/>
<protein>
    <submittedName>
        <fullName evidence="1">Uncharacterized protein</fullName>
    </submittedName>
</protein>
<sequence length="43" mass="4949">MLTLLFHEFYNGLHKKEAIPTAAEMALHHIVNPILQCFISISR</sequence>
<accession>A0A1T4R8T7</accession>
<organism evidence="1 2">
    <name type="scientific">Segatella oulorum</name>
    <dbReference type="NCBI Taxonomy" id="28136"/>
    <lineage>
        <taxon>Bacteria</taxon>
        <taxon>Pseudomonadati</taxon>
        <taxon>Bacteroidota</taxon>
        <taxon>Bacteroidia</taxon>
        <taxon>Bacteroidales</taxon>
        <taxon>Prevotellaceae</taxon>
        <taxon>Segatella</taxon>
    </lineage>
</organism>
<dbReference type="Proteomes" id="UP000190065">
    <property type="component" value="Unassembled WGS sequence"/>
</dbReference>
<evidence type="ECO:0000313" key="1">
    <source>
        <dbReference type="EMBL" id="SKA12434.1"/>
    </source>
</evidence>